<protein>
    <recommendedName>
        <fullName evidence="3">Toxin</fullName>
    </recommendedName>
</protein>
<name>A0AB35N0V2_VIBSP</name>
<keyword evidence="2" id="KW-1277">Toxin-antitoxin system</keyword>
<organism evidence="4 5">
    <name type="scientific">Vibrio splendidus</name>
    <dbReference type="NCBI Taxonomy" id="29497"/>
    <lineage>
        <taxon>Bacteria</taxon>
        <taxon>Pseudomonadati</taxon>
        <taxon>Pseudomonadota</taxon>
        <taxon>Gammaproteobacteria</taxon>
        <taxon>Vibrionales</taxon>
        <taxon>Vibrionaceae</taxon>
        <taxon>Vibrio</taxon>
    </lineage>
</organism>
<proteinExistence type="inferred from homology"/>
<dbReference type="PANTHER" id="PTHR33755">
    <property type="entry name" value="TOXIN PARE1-RELATED"/>
    <property type="match status" value="1"/>
</dbReference>
<sequence length="101" mass="11961">MTPFQLTNKAKSDLKDIALFTERRWGRKQRNVYIRQFDATFGRLAENPELGKTCDEIRPDYRKFPLASHVIFYQKTNNQPTLIVRILHKSMDVNSIFSIRD</sequence>
<dbReference type="InterPro" id="IPR007712">
    <property type="entry name" value="RelE/ParE_toxin"/>
</dbReference>
<dbReference type="RefSeq" id="WP_102561929.1">
    <property type="nucleotide sequence ID" value="NZ_CAWNUI010000092.1"/>
</dbReference>
<dbReference type="Proteomes" id="UP001177935">
    <property type="component" value="Unassembled WGS sequence"/>
</dbReference>
<evidence type="ECO:0000256" key="3">
    <source>
        <dbReference type="PIRNR" id="PIRNR029218"/>
    </source>
</evidence>
<dbReference type="InterPro" id="IPR028344">
    <property type="entry name" value="ParE1/4"/>
</dbReference>
<accession>A0AB35N0V2</accession>
<dbReference type="PANTHER" id="PTHR33755:SF9">
    <property type="entry name" value="TOXIN PARE1"/>
    <property type="match status" value="1"/>
</dbReference>
<dbReference type="PIRSF" id="PIRSF029218">
    <property type="entry name" value="ParE"/>
    <property type="match status" value="1"/>
</dbReference>
<comment type="similarity">
    <text evidence="1 3">Belongs to the RelE toxin family.</text>
</comment>
<dbReference type="InterPro" id="IPR051803">
    <property type="entry name" value="TA_system_RelE-like_toxin"/>
</dbReference>
<dbReference type="AlphaFoldDB" id="A0AB35N0V2"/>
<reference evidence="4" key="1">
    <citation type="submission" date="2023-07" db="EMBL/GenBank/DDBJ databases">
        <title>Genome content predicts the carbon catabolic preferences of heterotrophic bacteria.</title>
        <authorList>
            <person name="Gralka M."/>
        </authorList>
    </citation>
    <scope>NUCLEOTIDE SEQUENCE</scope>
    <source>
        <strain evidence="4">6E02</strain>
    </source>
</reference>
<dbReference type="EMBL" id="JAUYVL010000012">
    <property type="protein sequence ID" value="MDP2502600.1"/>
    <property type="molecule type" value="Genomic_DNA"/>
</dbReference>
<dbReference type="Gene3D" id="3.30.2310.20">
    <property type="entry name" value="RelE-like"/>
    <property type="match status" value="1"/>
</dbReference>
<dbReference type="InterPro" id="IPR035093">
    <property type="entry name" value="RelE/ParE_toxin_dom_sf"/>
</dbReference>
<evidence type="ECO:0000313" key="5">
    <source>
        <dbReference type="Proteomes" id="UP001177935"/>
    </source>
</evidence>
<dbReference type="Pfam" id="PF05016">
    <property type="entry name" value="ParE_toxin"/>
    <property type="match status" value="1"/>
</dbReference>
<evidence type="ECO:0000256" key="2">
    <source>
        <dbReference type="ARBA" id="ARBA00022649"/>
    </source>
</evidence>
<evidence type="ECO:0000256" key="1">
    <source>
        <dbReference type="ARBA" id="ARBA00006226"/>
    </source>
</evidence>
<evidence type="ECO:0000313" key="4">
    <source>
        <dbReference type="EMBL" id="MDP2502600.1"/>
    </source>
</evidence>
<gene>
    <name evidence="4" type="ORF">Q8W42_17940</name>
</gene>
<comment type="caution">
    <text evidence="4">The sequence shown here is derived from an EMBL/GenBank/DDBJ whole genome shotgun (WGS) entry which is preliminary data.</text>
</comment>